<dbReference type="InterPro" id="IPR021013">
    <property type="entry name" value="ATPase_Vma12"/>
</dbReference>
<evidence type="ECO:0000256" key="1">
    <source>
        <dbReference type="ARBA" id="ARBA00004477"/>
    </source>
</evidence>
<dbReference type="AlphaFoldDB" id="A0A6J1LP29"/>
<dbReference type="OMA" id="RAEQHNR"/>
<protein>
    <submittedName>
        <fullName evidence="8">Uncharacterized protein LOC111598359</fullName>
    </submittedName>
</protein>
<reference evidence="8" key="1">
    <citation type="submission" date="2025-08" db="UniProtKB">
        <authorList>
            <consortium name="RefSeq"/>
        </authorList>
    </citation>
    <scope>IDENTIFICATION</scope>
    <source>
        <strain evidence="8">15085-1641.00</strain>
        <tissue evidence="8">Whole body</tissue>
    </source>
</reference>
<evidence type="ECO:0000256" key="6">
    <source>
        <dbReference type="SAM" id="Phobius"/>
    </source>
</evidence>
<evidence type="ECO:0000313" key="7">
    <source>
        <dbReference type="Proteomes" id="UP000504633"/>
    </source>
</evidence>
<evidence type="ECO:0000256" key="4">
    <source>
        <dbReference type="ARBA" id="ARBA00022989"/>
    </source>
</evidence>
<sequence length="292" mass="33428">MLKSTIVDTRVRLRPSKKLLDLLGAQKEHLKELPANLAKVLEKNGYSIPKSTRILKDNEIVCKRPQIDVKLLDKLTANLPDVPSKVQEIDEMPEEKEEEAQTQPLTGDFLYLNDLHFLNSILIELRQKNVTNVFLYELIESCELILPENELKPRNPELEARCQRLREEQQNREYHKMTKNVDASLKHIPEDTVAYQLKSINKQIIAVAQFIFSVAAGFTFGFFGVNLMIGPLPFGFRILLGVIVALVIALAEMYFLAKKLHEYDEVLDAPKRKNKNSPKVSGVQMMQKPHVD</sequence>
<keyword evidence="4 6" id="KW-1133">Transmembrane helix</keyword>
<dbReference type="KEGG" id="dhe:111598359"/>
<evidence type="ECO:0000256" key="3">
    <source>
        <dbReference type="ARBA" id="ARBA00022824"/>
    </source>
</evidence>
<evidence type="ECO:0000313" key="8">
    <source>
        <dbReference type="RefSeq" id="XP_023169340.2"/>
    </source>
</evidence>
<accession>A0A6J1LP29</accession>
<dbReference type="RefSeq" id="XP_023169340.2">
    <property type="nucleotide sequence ID" value="XM_023313572.2"/>
</dbReference>
<proteinExistence type="predicted"/>
<dbReference type="PANTHER" id="PTHR31394:SF1">
    <property type="entry name" value="TRANSMEMBRANE PROTEIN 199"/>
    <property type="match status" value="1"/>
</dbReference>
<keyword evidence="7" id="KW-1185">Reference proteome</keyword>
<comment type="subcellular location">
    <subcellularLocation>
        <location evidence="1">Endoplasmic reticulum membrane</location>
        <topology evidence="1">Multi-pass membrane protein</topology>
    </subcellularLocation>
</comment>
<dbReference type="GO" id="GO:0005789">
    <property type="term" value="C:endoplasmic reticulum membrane"/>
    <property type="evidence" value="ECO:0007669"/>
    <property type="project" value="UniProtKB-SubCell"/>
</dbReference>
<evidence type="ECO:0000256" key="5">
    <source>
        <dbReference type="ARBA" id="ARBA00023136"/>
    </source>
</evidence>
<organism evidence="7 8">
    <name type="scientific">Drosophila hydei</name>
    <name type="common">Fruit fly</name>
    <dbReference type="NCBI Taxonomy" id="7224"/>
    <lineage>
        <taxon>Eukaryota</taxon>
        <taxon>Metazoa</taxon>
        <taxon>Ecdysozoa</taxon>
        <taxon>Arthropoda</taxon>
        <taxon>Hexapoda</taxon>
        <taxon>Insecta</taxon>
        <taxon>Pterygota</taxon>
        <taxon>Neoptera</taxon>
        <taxon>Endopterygota</taxon>
        <taxon>Diptera</taxon>
        <taxon>Brachycera</taxon>
        <taxon>Muscomorpha</taxon>
        <taxon>Ephydroidea</taxon>
        <taxon>Drosophilidae</taxon>
        <taxon>Drosophila</taxon>
    </lineage>
</organism>
<dbReference type="GO" id="GO:0070072">
    <property type="term" value="P:vacuolar proton-transporting V-type ATPase complex assembly"/>
    <property type="evidence" value="ECO:0007669"/>
    <property type="project" value="InterPro"/>
</dbReference>
<dbReference type="GeneID" id="111598359"/>
<keyword evidence="5 6" id="KW-0472">Membrane</keyword>
<keyword evidence="2 6" id="KW-0812">Transmembrane</keyword>
<keyword evidence="3" id="KW-0256">Endoplasmic reticulum</keyword>
<dbReference type="Pfam" id="PF11712">
    <property type="entry name" value="Vma12"/>
    <property type="match status" value="1"/>
</dbReference>
<dbReference type="Proteomes" id="UP000504633">
    <property type="component" value="Unplaced"/>
</dbReference>
<gene>
    <name evidence="8" type="primary">LOC111598359</name>
</gene>
<feature type="transmembrane region" description="Helical" evidence="6">
    <location>
        <begin position="204"/>
        <end position="229"/>
    </location>
</feature>
<evidence type="ECO:0000256" key="2">
    <source>
        <dbReference type="ARBA" id="ARBA00022692"/>
    </source>
</evidence>
<name>A0A6J1LP29_DROHY</name>
<dbReference type="OrthoDB" id="19981at2759"/>
<dbReference type="PANTHER" id="PTHR31394">
    <property type="entry name" value="TRANSMEMBRANE PROTEIN 199"/>
    <property type="match status" value="1"/>
</dbReference>
<feature type="transmembrane region" description="Helical" evidence="6">
    <location>
        <begin position="235"/>
        <end position="257"/>
    </location>
</feature>